<evidence type="ECO:0000256" key="2">
    <source>
        <dbReference type="ARBA" id="ARBA00008226"/>
    </source>
</evidence>
<dbReference type="GO" id="GO:0004820">
    <property type="term" value="F:glycine-tRNA ligase activity"/>
    <property type="evidence" value="ECO:0007669"/>
    <property type="project" value="UniProtKB-UniRule"/>
</dbReference>
<evidence type="ECO:0000259" key="11">
    <source>
        <dbReference type="Pfam" id="PF05746"/>
    </source>
</evidence>
<evidence type="ECO:0000256" key="4">
    <source>
        <dbReference type="ARBA" id="ARBA00022598"/>
    </source>
</evidence>
<dbReference type="PRINTS" id="PR01045">
    <property type="entry name" value="TRNASYNTHGB"/>
</dbReference>
<dbReference type="InterPro" id="IPR006194">
    <property type="entry name" value="Gly-tRNA-synth_heterodimer"/>
</dbReference>
<accession>A0A1F5A9F0</accession>
<evidence type="ECO:0000256" key="3">
    <source>
        <dbReference type="ARBA" id="ARBA00022490"/>
    </source>
</evidence>
<evidence type="ECO:0000256" key="10">
    <source>
        <dbReference type="HAMAP-Rule" id="MF_00255"/>
    </source>
</evidence>
<dbReference type="GO" id="GO:0005524">
    <property type="term" value="F:ATP binding"/>
    <property type="evidence" value="ECO:0007669"/>
    <property type="project" value="UniProtKB-UniRule"/>
</dbReference>
<protein>
    <recommendedName>
        <fullName evidence="10">Glycine--tRNA ligase beta subunit</fullName>
        <ecNumber evidence="10">6.1.1.14</ecNumber>
    </recommendedName>
    <alternativeName>
        <fullName evidence="10">Glycyl-tRNA synthetase beta subunit</fullName>
        <shortName evidence="10">GlyRS</shortName>
    </alternativeName>
</protein>
<dbReference type="InterPro" id="IPR015944">
    <property type="entry name" value="Gly-tRNA-synth_bsu"/>
</dbReference>
<evidence type="ECO:0000313" key="12">
    <source>
        <dbReference type="EMBL" id="OGD15191.1"/>
    </source>
</evidence>
<evidence type="ECO:0000256" key="8">
    <source>
        <dbReference type="ARBA" id="ARBA00023146"/>
    </source>
</evidence>
<dbReference type="EC" id="6.1.1.14" evidence="10"/>
<dbReference type="NCBIfam" id="TIGR00211">
    <property type="entry name" value="glyS"/>
    <property type="match status" value="1"/>
</dbReference>
<comment type="caution">
    <text evidence="12">The sequence shown here is derived from an EMBL/GenBank/DDBJ whole genome shotgun (WGS) entry which is preliminary data.</text>
</comment>
<comment type="catalytic activity">
    <reaction evidence="9 10">
        <text>tRNA(Gly) + glycine + ATP = glycyl-tRNA(Gly) + AMP + diphosphate</text>
        <dbReference type="Rhea" id="RHEA:16013"/>
        <dbReference type="Rhea" id="RHEA-COMP:9664"/>
        <dbReference type="Rhea" id="RHEA-COMP:9683"/>
        <dbReference type="ChEBI" id="CHEBI:30616"/>
        <dbReference type="ChEBI" id="CHEBI:33019"/>
        <dbReference type="ChEBI" id="CHEBI:57305"/>
        <dbReference type="ChEBI" id="CHEBI:78442"/>
        <dbReference type="ChEBI" id="CHEBI:78522"/>
        <dbReference type="ChEBI" id="CHEBI:456215"/>
        <dbReference type="EC" id="6.1.1.14"/>
    </reaction>
</comment>
<evidence type="ECO:0000256" key="6">
    <source>
        <dbReference type="ARBA" id="ARBA00022840"/>
    </source>
</evidence>
<keyword evidence="8 10" id="KW-0030">Aminoacyl-tRNA synthetase</keyword>
<keyword evidence="3 10" id="KW-0963">Cytoplasm</keyword>
<dbReference type="PROSITE" id="PS50861">
    <property type="entry name" value="AA_TRNA_LIGASE_II_GLYAB"/>
    <property type="match status" value="1"/>
</dbReference>
<comment type="subcellular location">
    <subcellularLocation>
        <location evidence="1 10">Cytoplasm</location>
    </subcellularLocation>
</comment>
<dbReference type="Pfam" id="PF02092">
    <property type="entry name" value="tRNA_synt_2f"/>
    <property type="match status" value="1"/>
</dbReference>
<organism evidence="12 13">
    <name type="scientific">Candidatus Sediminicultor quintus</name>
    <dbReference type="NCBI Taxonomy" id="1797291"/>
    <lineage>
        <taxon>Bacteria</taxon>
        <taxon>Pseudomonadati</taxon>
        <taxon>Atribacterota</taxon>
        <taxon>Candidatus Phoenicimicrobiia</taxon>
        <taxon>Candidatus Pheonicimicrobiales</taxon>
        <taxon>Candidatus Phoenicimicrobiaceae</taxon>
        <taxon>Candidatus Sediminicultor</taxon>
    </lineage>
</organism>
<dbReference type="InterPro" id="IPR008909">
    <property type="entry name" value="DALR_anticod-bd"/>
</dbReference>
<evidence type="ECO:0000313" key="13">
    <source>
        <dbReference type="Proteomes" id="UP000177701"/>
    </source>
</evidence>
<dbReference type="PANTHER" id="PTHR30075">
    <property type="entry name" value="GLYCYL-TRNA SYNTHETASE"/>
    <property type="match status" value="1"/>
</dbReference>
<dbReference type="EMBL" id="MEYH01000065">
    <property type="protein sequence ID" value="OGD15191.1"/>
    <property type="molecule type" value="Genomic_DNA"/>
</dbReference>
<evidence type="ECO:0000256" key="5">
    <source>
        <dbReference type="ARBA" id="ARBA00022741"/>
    </source>
</evidence>
<sequence length="700" mass="81477">MENVILEIGSEEMPAQYMEDALKHLNQLAQKYLEESRINYKEIKVYGTPRRLTLFIFHIREKQEDIFQKIKGPAYSIAYNKDSQPQKPALKFAQSQGVNVEDLIVEDTEKGKYIFAPKSIIGQPTIEILSRVFPKIITGIQFPKSMRWGERSLRFIRPIRWILALYGKEIIKFNLNGLDSENITYGNRLLAPQKIKISSTQEYFKKLEKNYVIVDPKIRENIVRTDIEQIIKEIGGEKIINEKQLKEIIYLVEYPNAILGKYDKKYLELPKDVLTIVMEKHQKYFPVFKNKNELLPLFIVIINNSKEHTSKIREGNENVLRARLEDAKFFYQEDQKIPLEKKADKLKNIIFQENLGSLFDKTERLELLCDYIADCLQVEQKVKKDLLRSAHLCKADLVTEMVKEFPELQGIMGKEYAVLSGERKEVAEAIFEHYLPRFSGDRLPLTKSGIILGIADKVDSIIGCFLMGLIPTGSQDPYGLRRQSRGQIAIILKNNLQISLKDIIWKSLFLYQESVSVELKIDENEMVSQILNFFKQRLKNIFLEEGIHYDVIDAVLAVDSDGDVVDIKHKIKTIEELYNQPIFRKILNSSSRVLNLSKNYEETEIDRSLLKEKAELSLYHDYESIYPRTSEFICNKEYKEVFKLLGDLCEPVDEFFDQVLVMDKDKDIRKNRVALIKKIGILFNQVADLSKIVFIKEGRE</sequence>
<dbReference type="GO" id="GO:0006420">
    <property type="term" value="P:arginyl-tRNA aminoacylation"/>
    <property type="evidence" value="ECO:0007669"/>
    <property type="project" value="InterPro"/>
</dbReference>
<dbReference type="PANTHER" id="PTHR30075:SF2">
    <property type="entry name" value="GLYCINE--TRNA LIGASE, CHLOROPLASTIC_MITOCHONDRIAL 2"/>
    <property type="match status" value="1"/>
</dbReference>
<dbReference type="Proteomes" id="UP000177701">
    <property type="component" value="Unassembled WGS sequence"/>
</dbReference>
<comment type="similarity">
    <text evidence="2 10">Belongs to the class-II aminoacyl-tRNA synthetase family.</text>
</comment>
<evidence type="ECO:0000256" key="9">
    <source>
        <dbReference type="ARBA" id="ARBA00047937"/>
    </source>
</evidence>
<evidence type="ECO:0000256" key="1">
    <source>
        <dbReference type="ARBA" id="ARBA00004496"/>
    </source>
</evidence>
<dbReference type="AlphaFoldDB" id="A0A1F5A9F0"/>
<comment type="subunit">
    <text evidence="10">Tetramer of two alpha and two beta subunits.</text>
</comment>
<dbReference type="GO" id="GO:0006426">
    <property type="term" value="P:glycyl-tRNA aminoacylation"/>
    <property type="evidence" value="ECO:0007669"/>
    <property type="project" value="UniProtKB-UniRule"/>
</dbReference>
<reference evidence="12 13" key="1">
    <citation type="journal article" date="2016" name="Nat. Commun.">
        <title>Thousands of microbial genomes shed light on interconnected biogeochemical processes in an aquifer system.</title>
        <authorList>
            <person name="Anantharaman K."/>
            <person name="Brown C.T."/>
            <person name="Hug L.A."/>
            <person name="Sharon I."/>
            <person name="Castelle C.J."/>
            <person name="Probst A.J."/>
            <person name="Thomas B.C."/>
            <person name="Singh A."/>
            <person name="Wilkins M.J."/>
            <person name="Karaoz U."/>
            <person name="Brodie E.L."/>
            <person name="Williams K.H."/>
            <person name="Hubbard S.S."/>
            <person name="Banfield J.F."/>
        </authorList>
    </citation>
    <scope>NUCLEOTIDE SEQUENCE [LARGE SCALE GENOMIC DNA]</scope>
</reference>
<dbReference type="HAMAP" id="MF_00255">
    <property type="entry name" value="Gly_tRNA_synth_beta"/>
    <property type="match status" value="1"/>
</dbReference>
<gene>
    <name evidence="10" type="primary">glyS</name>
    <name evidence="12" type="ORF">A2V47_00200</name>
</gene>
<keyword evidence="6 10" id="KW-0067">ATP-binding</keyword>
<evidence type="ECO:0000256" key="7">
    <source>
        <dbReference type="ARBA" id="ARBA00022917"/>
    </source>
</evidence>
<keyword evidence="4 10" id="KW-0436">Ligase</keyword>
<proteinExistence type="inferred from homology"/>
<keyword evidence="5 10" id="KW-0547">Nucleotide-binding</keyword>
<dbReference type="Pfam" id="PF05746">
    <property type="entry name" value="DALR_1"/>
    <property type="match status" value="1"/>
</dbReference>
<feature type="domain" description="DALR anticodon binding" evidence="11">
    <location>
        <begin position="591"/>
        <end position="689"/>
    </location>
</feature>
<dbReference type="GO" id="GO:0004814">
    <property type="term" value="F:arginine-tRNA ligase activity"/>
    <property type="evidence" value="ECO:0007669"/>
    <property type="project" value="InterPro"/>
</dbReference>
<keyword evidence="7 10" id="KW-0648">Protein biosynthesis</keyword>
<dbReference type="SUPFAM" id="SSF109604">
    <property type="entry name" value="HD-domain/PDEase-like"/>
    <property type="match status" value="1"/>
</dbReference>
<dbReference type="STRING" id="1797291.A2V47_00200"/>
<dbReference type="GO" id="GO:0005829">
    <property type="term" value="C:cytosol"/>
    <property type="evidence" value="ECO:0007669"/>
    <property type="project" value="TreeGrafter"/>
</dbReference>
<name>A0A1F5A9F0_9BACT</name>